<feature type="domain" description="MINDY deubiquitinase" evidence="2">
    <location>
        <begin position="115"/>
        <end position="355"/>
    </location>
</feature>
<evidence type="ECO:0000313" key="3">
    <source>
        <dbReference type="EMBL" id="WVZ86117.1"/>
    </source>
</evidence>
<dbReference type="GO" id="GO:0071944">
    <property type="term" value="C:cell periphery"/>
    <property type="evidence" value="ECO:0007669"/>
    <property type="project" value="TreeGrafter"/>
</dbReference>
<dbReference type="EMBL" id="CP144751">
    <property type="protein sequence ID" value="WVZ86117.1"/>
    <property type="molecule type" value="Genomic_DNA"/>
</dbReference>
<dbReference type="Proteomes" id="UP001341281">
    <property type="component" value="Chromosome 07"/>
</dbReference>
<dbReference type="InterPro" id="IPR007518">
    <property type="entry name" value="MINDY"/>
</dbReference>
<gene>
    <name evidence="3" type="ORF">U9M48_032951</name>
</gene>
<dbReference type="GO" id="GO:1990380">
    <property type="term" value="F:K48-linked deubiquitinase activity"/>
    <property type="evidence" value="ECO:0007669"/>
    <property type="project" value="InterPro"/>
</dbReference>
<protein>
    <recommendedName>
        <fullName evidence="2">MINDY deubiquitinase domain-containing protein</fullName>
    </recommendedName>
</protein>
<dbReference type="GO" id="GO:0071108">
    <property type="term" value="P:protein K48-linked deubiquitination"/>
    <property type="evidence" value="ECO:0007669"/>
    <property type="project" value="TreeGrafter"/>
</dbReference>
<reference evidence="3 4" key="1">
    <citation type="submission" date="2024-02" db="EMBL/GenBank/DDBJ databases">
        <title>High-quality chromosome-scale genome assembly of Pensacola bahiagrass (Paspalum notatum Flugge var. saurae).</title>
        <authorList>
            <person name="Vega J.M."/>
            <person name="Podio M."/>
            <person name="Orjuela J."/>
            <person name="Siena L.A."/>
            <person name="Pessino S.C."/>
            <person name="Combes M.C."/>
            <person name="Mariac C."/>
            <person name="Albertini E."/>
            <person name="Pupilli F."/>
            <person name="Ortiz J.P.A."/>
            <person name="Leblanc O."/>
        </authorList>
    </citation>
    <scope>NUCLEOTIDE SEQUENCE [LARGE SCALE GENOMIC DNA]</scope>
    <source>
        <strain evidence="3">R1</strain>
        <tissue evidence="3">Leaf</tissue>
    </source>
</reference>
<name>A0AAQ3UAB7_PASNO</name>
<evidence type="ECO:0000259" key="2">
    <source>
        <dbReference type="Pfam" id="PF04424"/>
    </source>
</evidence>
<dbReference type="GO" id="GO:0004843">
    <property type="term" value="F:cysteine-type deubiquitinase activity"/>
    <property type="evidence" value="ECO:0007669"/>
    <property type="project" value="InterPro"/>
</dbReference>
<evidence type="ECO:0000256" key="1">
    <source>
        <dbReference type="SAM" id="MobiDB-lite"/>
    </source>
</evidence>
<feature type="compositionally biased region" description="Basic and acidic residues" evidence="1">
    <location>
        <begin position="391"/>
        <end position="427"/>
    </location>
</feature>
<organism evidence="3 4">
    <name type="scientific">Paspalum notatum var. saurae</name>
    <dbReference type="NCBI Taxonomy" id="547442"/>
    <lineage>
        <taxon>Eukaryota</taxon>
        <taxon>Viridiplantae</taxon>
        <taxon>Streptophyta</taxon>
        <taxon>Embryophyta</taxon>
        <taxon>Tracheophyta</taxon>
        <taxon>Spermatophyta</taxon>
        <taxon>Magnoliopsida</taxon>
        <taxon>Liliopsida</taxon>
        <taxon>Poales</taxon>
        <taxon>Poaceae</taxon>
        <taxon>PACMAD clade</taxon>
        <taxon>Panicoideae</taxon>
        <taxon>Andropogonodae</taxon>
        <taxon>Paspaleae</taxon>
        <taxon>Paspalinae</taxon>
        <taxon>Paspalum</taxon>
    </lineage>
</organism>
<dbReference type="PANTHER" id="PTHR18063:SF6">
    <property type="entry name" value="UBIQUITIN CARBOXYL-TERMINAL HYDROLASE"/>
    <property type="match status" value="1"/>
</dbReference>
<keyword evidence="4" id="KW-1185">Reference proteome</keyword>
<feature type="region of interest" description="Disordered" evidence="1">
    <location>
        <begin position="1"/>
        <end position="32"/>
    </location>
</feature>
<feature type="region of interest" description="Disordered" evidence="1">
    <location>
        <begin position="391"/>
        <end position="444"/>
    </location>
</feature>
<dbReference type="GO" id="GO:0005829">
    <property type="term" value="C:cytosol"/>
    <property type="evidence" value="ECO:0007669"/>
    <property type="project" value="TreeGrafter"/>
</dbReference>
<dbReference type="Pfam" id="PF04424">
    <property type="entry name" value="MINDY_DUB"/>
    <property type="match status" value="1"/>
</dbReference>
<accession>A0AAQ3UAB7</accession>
<evidence type="ECO:0000313" key="4">
    <source>
        <dbReference type="Proteomes" id="UP001341281"/>
    </source>
</evidence>
<sequence>MRQATRSAAASVVRRSDIASRPPRSAAASSSSTFGHETFPVLHAPPRCLHHHLRLRRSDPIAYHHHNPYLLVPRVCRSGFSDQRKMYSLVKRQKHDTDVHILCNVTSPCSFDCSKTKCSCALTAVYNYLELKSPVFEKLVPKPKPDERSGHSVAEQVLTNFMCRRLFDHYQDLKSVHGDIVDPKLKSQIESEMEEVKIAIKAVPLLQSGLSLDPHFIRRDRFQFTRDNNYILLQYLGIRVLHGWLVDPQNNACYTEIGESSSNGLIKMMSELSSERERVKYQAVKNFLDSSEIQFTEYGFHCLWKELCEGDLGILYKNGHYRVITKHFGSLFILENNIDVLTHHVGAMWRTLEDEVYGSSDHLYLTWEFKGKKWSLDANFEKLVNKIEGKSDKEIKDDEPNSKETKESETEIEKDEGERSDAEKKGNEQLGAAHNRGEESNEAVDDEYQIKQGNEEDQDTSCQNDELKMMIVSGFINFLENFKGSSTKPYFEGIMKMLEFLHIYDVHIPYVLIEAFNSELAVRVQDNYSWIHESLRLSVATYLMDHDFHKAVHVDEKTVIESVKLHIDSPHFPSSGSKQTFLEFVSQNKMLEEYAFDGKIFDNMSHAARNMSNGYLHNILDKFEAGYCWGGNWDESNLETKGDGSEFLINKPAEESLSKELAILDLEQFITCVLKKPFKLKKGLLAFFDDFQYDVQQMPDPITEKEKWRRFVKLMRCHYAFKHPLENGVQKVEDITIVELIILQHLERFIAHLFRFLVYDDVIDWMSSSPWRLYEESECIDRPLVAKEIMYDKVSKLYEELCNTISQEETLSENLEEKKLIEENIAWAHAEVGVLSMSSSSSITITSDVSFDKMAEAISASGTSVTVLGTNYLVCGEHNVSVYKMEDAKDKISPGSITIEGPICNDYTIILEVVSTLSSPQILDNHKL</sequence>
<dbReference type="InterPro" id="IPR033979">
    <property type="entry name" value="MINDY_domain"/>
</dbReference>
<dbReference type="PANTHER" id="PTHR18063">
    <property type="entry name" value="NF-E2 INDUCIBLE PROTEIN"/>
    <property type="match status" value="1"/>
</dbReference>
<dbReference type="AlphaFoldDB" id="A0AAQ3UAB7"/>
<dbReference type="GO" id="GO:0016807">
    <property type="term" value="F:cysteine-type carboxypeptidase activity"/>
    <property type="evidence" value="ECO:0007669"/>
    <property type="project" value="TreeGrafter"/>
</dbReference>
<proteinExistence type="predicted"/>